<dbReference type="SUPFAM" id="SSF55874">
    <property type="entry name" value="ATPase domain of HSP90 chaperone/DNA topoisomerase II/histidine kinase"/>
    <property type="match status" value="1"/>
</dbReference>
<keyword evidence="9" id="KW-0067">ATP-binding</keyword>
<dbReference type="Gene3D" id="1.10.287.130">
    <property type="match status" value="1"/>
</dbReference>
<dbReference type="SUPFAM" id="SSF55781">
    <property type="entry name" value="GAF domain-like"/>
    <property type="match status" value="1"/>
</dbReference>
<dbReference type="Pfam" id="PF00512">
    <property type="entry name" value="HisKA"/>
    <property type="match status" value="1"/>
</dbReference>
<feature type="transmembrane region" description="Helical" evidence="13">
    <location>
        <begin position="389"/>
        <end position="407"/>
    </location>
</feature>
<dbReference type="InterPro" id="IPR003852">
    <property type="entry name" value="Sig_transdc_His_kinase_KdpD_N"/>
</dbReference>
<dbReference type="FunFam" id="3.40.50.300:FF:000483">
    <property type="entry name" value="Sensor histidine kinase KdpD"/>
    <property type="match status" value="1"/>
</dbReference>
<evidence type="ECO:0000313" key="16">
    <source>
        <dbReference type="Proteomes" id="UP000094469"/>
    </source>
</evidence>
<dbReference type="PANTHER" id="PTHR45569:SF1">
    <property type="entry name" value="SENSOR PROTEIN KDPD"/>
    <property type="match status" value="1"/>
</dbReference>
<dbReference type="InterPro" id="IPR003594">
    <property type="entry name" value="HATPase_dom"/>
</dbReference>
<dbReference type="SUPFAM" id="SSF47384">
    <property type="entry name" value="Homodimeric domain of signal transducing histidine kinase"/>
    <property type="match status" value="1"/>
</dbReference>
<dbReference type="OrthoDB" id="9806130at2"/>
<evidence type="ECO:0000256" key="8">
    <source>
        <dbReference type="ARBA" id="ARBA00022777"/>
    </source>
</evidence>
<comment type="caution">
    <text evidence="15">The sequence shown here is derived from an EMBL/GenBank/DDBJ whole genome shotgun (WGS) entry which is preliminary data.</text>
</comment>
<evidence type="ECO:0000256" key="2">
    <source>
        <dbReference type="ARBA" id="ARBA00004141"/>
    </source>
</evidence>
<dbReference type="Proteomes" id="UP000094469">
    <property type="component" value="Unassembled WGS sequence"/>
</dbReference>
<organism evidence="15 16">
    <name type="scientific">Enterococcus ureilyticus</name>
    <dbReference type="NCBI Taxonomy" id="1131292"/>
    <lineage>
        <taxon>Bacteria</taxon>
        <taxon>Bacillati</taxon>
        <taxon>Bacillota</taxon>
        <taxon>Bacilli</taxon>
        <taxon>Lactobacillales</taxon>
        <taxon>Enterococcaceae</taxon>
        <taxon>Enterococcus</taxon>
    </lineage>
</organism>
<dbReference type="InterPro" id="IPR004358">
    <property type="entry name" value="Sig_transdc_His_kin-like_C"/>
</dbReference>
<dbReference type="InterPro" id="IPR029016">
    <property type="entry name" value="GAF-like_dom_sf"/>
</dbReference>
<reference evidence="16" key="1">
    <citation type="submission" date="2016-09" db="EMBL/GenBank/DDBJ databases">
        <authorList>
            <person name="Gulvik C.A."/>
        </authorList>
    </citation>
    <scope>NUCLEOTIDE SEQUENCE [LARGE SCALE GENOMIC DNA]</scope>
    <source>
        <strain evidence="16">LMG 26676</strain>
    </source>
</reference>
<keyword evidence="12 13" id="KW-0472">Membrane</keyword>
<evidence type="ECO:0000256" key="9">
    <source>
        <dbReference type="ARBA" id="ARBA00022840"/>
    </source>
</evidence>
<dbReference type="InterPro" id="IPR027417">
    <property type="entry name" value="P-loop_NTPase"/>
</dbReference>
<dbReference type="InterPro" id="IPR005467">
    <property type="entry name" value="His_kinase_dom"/>
</dbReference>
<proteinExistence type="predicted"/>
<keyword evidence="11" id="KW-0902">Two-component regulatory system</keyword>
<evidence type="ECO:0000256" key="3">
    <source>
        <dbReference type="ARBA" id="ARBA00012438"/>
    </source>
</evidence>
<keyword evidence="4" id="KW-0597">Phosphoprotein</keyword>
<evidence type="ECO:0000313" key="15">
    <source>
        <dbReference type="EMBL" id="OEG23227.1"/>
    </source>
</evidence>
<feature type="transmembrane region" description="Helical" evidence="13">
    <location>
        <begin position="413"/>
        <end position="432"/>
    </location>
</feature>
<dbReference type="PROSITE" id="PS50109">
    <property type="entry name" value="HIS_KIN"/>
    <property type="match status" value="1"/>
</dbReference>
<gene>
    <name evidence="15" type="ORF">BCR24_13010</name>
</gene>
<feature type="transmembrane region" description="Helical" evidence="13">
    <location>
        <begin position="470"/>
        <end position="492"/>
    </location>
</feature>
<keyword evidence="16" id="KW-1185">Reference proteome</keyword>
<name>A0A1E5HE43_9ENTE</name>
<evidence type="ECO:0000256" key="10">
    <source>
        <dbReference type="ARBA" id="ARBA00022989"/>
    </source>
</evidence>
<keyword evidence="7" id="KW-0547">Nucleotide-binding</keyword>
<dbReference type="InterPro" id="IPR052023">
    <property type="entry name" value="Histidine_kinase_KdpD"/>
</dbReference>
<feature type="domain" description="Histidine kinase" evidence="14">
    <location>
        <begin position="664"/>
        <end position="882"/>
    </location>
</feature>
<dbReference type="Gene3D" id="3.30.450.40">
    <property type="match status" value="1"/>
</dbReference>
<dbReference type="Pfam" id="PF02702">
    <property type="entry name" value="KdpD"/>
    <property type="match status" value="1"/>
</dbReference>
<dbReference type="PANTHER" id="PTHR45569">
    <property type="entry name" value="SENSOR PROTEIN KDPD"/>
    <property type="match status" value="1"/>
</dbReference>
<protein>
    <recommendedName>
        <fullName evidence="3">histidine kinase</fullName>
        <ecNumber evidence="3">2.7.13.3</ecNumber>
    </recommendedName>
</protein>
<dbReference type="InterPro" id="IPR036890">
    <property type="entry name" value="HATPase_C_sf"/>
</dbReference>
<dbReference type="AlphaFoldDB" id="A0A1E5HE43"/>
<keyword evidence="8 15" id="KW-0418">Kinase</keyword>
<dbReference type="SMART" id="SM00387">
    <property type="entry name" value="HATPase_c"/>
    <property type="match status" value="1"/>
</dbReference>
<keyword evidence="10 13" id="KW-1133">Transmembrane helix</keyword>
<dbReference type="EMBL" id="MIKC01000006">
    <property type="protein sequence ID" value="OEG23227.1"/>
    <property type="molecule type" value="Genomic_DNA"/>
</dbReference>
<dbReference type="InterPro" id="IPR038318">
    <property type="entry name" value="KdpD_sf"/>
</dbReference>
<dbReference type="Pfam" id="PF02518">
    <property type="entry name" value="HATPase_c"/>
    <property type="match status" value="1"/>
</dbReference>
<evidence type="ECO:0000256" key="13">
    <source>
        <dbReference type="SAM" id="Phobius"/>
    </source>
</evidence>
<evidence type="ECO:0000256" key="6">
    <source>
        <dbReference type="ARBA" id="ARBA00022692"/>
    </source>
</evidence>
<dbReference type="STRING" id="1131292.BCR24_13010"/>
<dbReference type="PRINTS" id="PR00344">
    <property type="entry name" value="BCTRLSENSOR"/>
</dbReference>
<dbReference type="Gene3D" id="3.30.565.10">
    <property type="entry name" value="Histidine kinase-like ATPase, C-terminal domain"/>
    <property type="match status" value="1"/>
</dbReference>
<dbReference type="Gene3D" id="3.40.50.300">
    <property type="entry name" value="P-loop containing nucleotide triphosphate hydrolases"/>
    <property type="match status" value="1"/>
</dbReference>
<dbReference type="Gene3D" id="1.20.120.620">
    <property type="entry name" value="Backbone structure of the membrane domain of e. Coli histidine kinase receptor kdpd"/>
    <property type="match status" value="1"/>
</dbReference>
<accession>A0A1E5HE43</accession>
<dbReference type="SMART" id="SM00388">
    <property type="entry name" value="HisKA"/>
    <property type="match status" value="1"/>
</dbReference>
<dbReference type="InterPro" id="IPR003661">
    <property type="entry name" value="HisK_dim/P_dom"/>
</dbReference>
<evidence type="ECO:0000256" key="11">
    <source>
        <dbReference type="ARBA" id="ARBA00023012"/>
    </source>
</evidence>
<evidence type="ECO:0000259" key="14">
    <source>
        <dbReference type="PROSITE" id="PS50109"/>
    </source>
</evidence>
<evidence type="ECO:0000256" key="7">
    <source>
        <dbReference type="ARBA" id="ARBA00022741"/>
    </source>
</evidence>
<dbReference type="GO" id="GO:0005524">
    <property type="term" value="F:ATP binding"/>
    <property type="evidence" value="ECO:0007669"/>
    <property type="project" value="UniProtKB-KW"/>
</dbReference>
<evidence type="ECO:0000256" key="4">
    <source>
        <dbReference type="ARBA" id="ARBA00022553"/>
    </source>
</evidence>
<dbReference type="EC" id="2.7.13.3" evidence="3"/>
<sequence>MEEQRLDPEQLLAKWKNTEQNLRSGRLKVFFGYAAGVGKTYAMLKEAHEQQAEGKTVLIGYVEPHARPETEALVSGLPVLPTKQYEYKGIMINEFDVEAALQTKPEIILVDELAHTNAIGARNRKRYQDIEELLKAGIDVYTTVNVQHIESLNDIVEQVTGVHISETVPDTFFETRALKVVDIETEELLERLKQGKIYHSENAKKAMANFFKVDNLTLLRGLAIRKASDHINTTNQQETQKNTGIHSKLLTIIDEKNPDMTKKCLRWTARLAQALGTEWIALEILEDMSEHSESDNSKLAAKLGGEVVTLESDNQRETIVQYVKMRGVTDLVMGKIIKRSRFLRLYRPDLEDELVALIPEVDIHLVSYQSNKYLLNNYAVKKKKLQSIFTWKDFYMTSGLLIVATLLSELGLYYHIGDQNLILIYILFVLLVARITTGYLWAAIASIASVLMFNWFFVEPLFSLTVYKQGYPVTLIFMLLVALLVSNLMMQIKKQAFYAMKREHQLEILYELNKKYLVTHDQKEILATTADYLSNMLDREVLLYGEEDVKNPIGAPIKGPLRSLEELAVANWVFVNQKEAGYGTDTLMGAKALYLPVLSNGITLAVIGIEKSKENPITDEIITFLELISTQLALAIEQNKLTSERQQILFESEKERMRGNLLRAISHDLRTPLTGISGSVETILDDNGASKLAEETKRKLLIGIKDDADWLIRMVENLLSITRINEETMKVAKSKEAAEEVVSTAIQRIRKSYPKSEIKVTLPDEFVLVPMDSILIEQVLFNLMENAIRHSHSESPIFVTVSLIEKAIKFEVADQGKGLTAEQLQLLFNGMTKQSTPVDSKSGMGIGLSIVKTIILAHDGTLHAGNRAQGGAIFTFTLPLERKEQREWQRF</sequence>
<dbReference type="RefSeq" id="WP_069639414.1">
    <property type="nucleotide sequence ID" value="NZ_JAFBEZ010000014.1"/>
</dbReference>
<dbReference type="InterPro" id="IPR025201">
    <property type="entry name" value="KdpD_TM"/>
</dbReference>
<evidence type="ECO:0000256" key="1">
    <source>
        <dbReference type="ARBA" id="ARBA00000085"/>
    </source>
</evidence>
<dbReference type="GO" id="GO:0005886">
    <property type="term" value="C:plasma membrane"/>
    <property type="evidence" value="ECO:0007669"/>
    <property type="project" value="TreeGrafter"/>
</dbReference>
<dbReference type="CDD" id="cd00075">
    <property type="entry name" value="HATPase"/>
    <property type="match status" value="1"/>
</dbReference>
<keyword evidence="6 13" id="KW-0812">Transmembrane</keyword>
<comment type="catalytic activity">
    <reaction evidence="1">
        <text>ATP + protein L-histidine = ADP + protein N-phospho-L-histidine.</text>
        <dbReference type="EC" id="2.7.13.3"/>
    </reaction>
</comment>
<feature type="transmembrane region" description="Helical" evidence="13">
    <location>
        <begin position="439"/>
        <end position="458"/>
    </location>
</feature>
<comment type="subcellular location">
    <subcellularLocation>
        <location evidence="2">Membrane</location>
        <topology evidence="2">Multi-pass membrane protein</topology>
    </subcellularLocation>
</comment>
<dbReference type="Pfam" id="PF13493">
    <property type="entry name" value="DUF4118"/>
    <property type="match status" value="1"/>
</dbReference>
<evidence type="ECO:0000256" key="12">
    <source>
        <dbReference type="ARBA" id="ARBA00023136"/>
    </source>
</evidence>
<dbReference type="CDD" id="cd00082">
    <property type="entry name" value="HisKA"/>
    <property type="match status" value="1"/>
</dbReference>
<dbReference type="InterPro" id="IPR036097">
    <property type="entry name" value="HisK_dim/P_sf"/>
</dbReference>
<dbReference type="GO" id="GO:0005737">
    <property type="term" value="C:cytoplasm"/>
    <property type="evidence" value="ECO:0007669"/>
    <property type="project" value="UniProtKB-ARBA"/>
</dbReference>
<keyword evidence="5" id="KW-0808">Transferase</keyword>
<evidence type="ECO:0000256" key="5">
    <source>
        <dbReference type="ARBA" id="ARBA00022679"/>
    </source>
</evidence>
<dbReference type="GO" id="GO:0000155">
    <property type="term" value="F:phosphorelay sensor kinase activity"/>
    <property type="evidence" value="ECO:0007669"/>
    <property type="project" value="InterPro"/>
</dbReference>